<accession>A0A812GZ90</accession>
<evidence type="ECO:0000313" key="3">
    <source>
        <dbReference type="Proteomes" id="UP000604046"/>
    </source>
</evidence>
<organism evidence="2 3">
    <name type="scientific">Symbiodinium natans</name>
    <dbReference type="NCBI Taxonomy" id="878477"/>
    <lineage>
        <taxon>Eukaryota</taxon>
        <taxon>Sar</taxon>
        <taxon>Alveolata</taxon>
        <taxon>Dinophyceae</taxon>
        <taxon>Suessiales</taxon>
        <taxon>Symbiodiniaceae</taxon>
        <taxon>Symbiodinium</taxon>
    </lineage>
</organism>
<comment type="caution">
    <text evidence="2">The sequence shown here is derived from an EMBL/GenBank/DDBJ whole genome shotgun (WGS) entry which is preliminary data.</text>
</comment>
<gene>
    <name evidence="2" type="ORF">SNAT2548_LOCUS875</name>
</gene>
<name>A0A812GZ90_9DINO</name>
<keyword evidence="3" id="KW-1185">Reference proteome</keyword>
<sequence length="106" mass="11337">APPAFQAPVFEERLPPAPPFAPGEAKPHKTCEDPKDCPPTKANGPSHKETPKLKSAGGQNRSPNPPPLRHQPSSFDDRLLGALRKCSCHSWYAADRTAAHAGIGNI</sequence>
<feature type="non-terminal residue" evidence="2">
    <location>
        <position position="1"/>
    </location>
</feature>
<evidence type="ECO:0000313" key="2">
    <source>
        <dbReference type="EMBL" id="CAE6931888.1"/>
    </source>
</evidence>
<evidence type="ECO:0000256" key="1">
    <source>
        <dbReference type="SAM" id="MobiDB-lite"/>
    </source>
</evidence>
<protein>
    <submittedName>
        <fullName evidence="2">Uncharacterized protein</fullName>
    </submittedName>
</protein>
<feature type="compositionally biased region" description="Basic and acidic residues" evidence="1">
    <location>
        <begin position="25"/>
        <end position="38"/>
    </location>
</feature>
<proteinExistence type="predicted"/>
<dbReference type="Proteomes" id="UP000604046">
    <property type="component" value="Unassembled WGS sequence"/>
</dbReference>
<reference evidence="2" key="1">
    <citation type="submission" date="2021-02" db="EMBL/GenBank/DDBJ databases">
        <authorList>
            <person name="Dougan E. K."/>
            <person name="Rhodes N."/>
            <person name="Thang M."/>
            <person name="Chan C."/>
        </authorList>
    </citation>
    <scope>NUCLEOTIDE SEQUENCE</scope>
</reference>
<dbReference type="EMBL" id="CAJNDS010000044">
    <property type="protein sequence ID" value="CAE6931888.1"/>
    <property type="molecule type" value="Genomic_DNA"/>
</dbReference>
<dbReference type="AlphaFoldDB" id="A0A812GZ90"/>
<feature type="region of interest" description="Disordered" evidence="1">
    <location>
        <begin position="1"/>
        <end position="76"/>
    </location>
</feature>